<reference evidence="1" key="2">
    <citation type="journal article" date="2015" name="Data Brief">
        <title>Shoot transcriptome of the giant reed, Arundo donax.</title>
        <authorList>
            <person name="Barrero R.A."/>
            <person name="Guerrero F.D."/>
            <person name="Moolhuijzen P."/>
            <person name="Goolsby J.A."/>
            <person name="Tidwell J."/>
            <person name="Bellgard S.E."/>
            <person name="Bellgard M.I."/>
        </authorList>
    </citation>
    <scope>NUCLEOTIDE SEQUENCE</scope>
    <source>
        <tissue evidence="1">Shoot tissue taken approximately 20 cm above the soil surface</tissue>
    </source>
</reference>
<dbReference type="EMBL" id="GBRH01179853">
    <property type="protein sequence ID" value="JAE18043.1"/>
    <property type="molecule type" value="Transcribed_RNA"/>
</dbReference>
<dbReference type="AlphaFoldDB" id="A0A0A9GBK3"/>
<accession>A0A0A9GBK3</accession>
<name>A0A0A9GBK3_ARUDO</name>
<proteinExistence type="predicted"/>
<sequence>MFQMFYMVIISSSTNATSAGLCRFSQKAPMDKCMNSLWSSNA</sequence>
<reference evidence="1" key="1">
    <citation type="submission" date="2014-09" db="EMBL/GenBank/DDBJ databases">
        <authorList>
            <person name="Magalhaes I.L.F."/>
            <person name="Oliveira U."/>
            <person name="Santos F.R."/>
            <person name="Vidigal T.H.D.A."/>
            <person name="Brescovit A.D."/>
            <person name="Santos A.J."/>
        </authorList>
    </citation>
    <scope>NUCLEOTIDE SEQUENCE</scope>
    <source>
        <tissue evidence="1">Shoot tissue taken approximately 20 cm above the soil surface</tissue>
    </source>
</reference>
<organism evidence="1">
    <name type="scientific">Arundo donax</name>
    <name type="common">Giant reed</name>
    <name type="synonym">Donax arundinaceus</name>
    <dbReference type="NCBI Taxonomy" id="35708"/>
    <lineage>
        <taxon>Eukaryota</taxon>
        <taxon>Viridiplantae</taxon>
        <taxon>Streptophyta</taxon>
        <taxon>Embryophyta</taxon>
        <taxon>Tracheophyta</taxon>
        <taxon>Spermatophyta</taxon>
        <taxon>Magnoliopsida</taxon>
        <taxon>Liliopsida</taxon>
        <taxon>Poales</taxon>
        <taxon>Poaceae</taxon>
        <taxon>PACMAD clade</taxon>
        <taxon>Arundinoideae</taxon>
        <taxon>Arundineae</taxon>
        <taxon>Arundo</taxon>
    </lineage>
</organism>
<protein>
    <submittedName>
        <fullName evidence="1">Uncharacterized protein</fullName>
    </submittedName>
</protein>
<evidence type="ECO:0000313" key="1">
    <source>
        <dbReference type="EMBL" id="JAE18043.1"/>
    </source>
</evidence>